<evidence type="ECO:0000313" key="2">
    <source>
        <dbReference type="Proteomes" id="UP001207408"/>
    </source>
</evidence>
<evidence type="ECO:0000313" key="1">
    <source>
        <dbReference type="EMBL" id="MCW3806718.1"/>
    </source>
</evidence>
<name>A0AAE3MEY2_9BACT</name>
<dbReference type="RefSeq" id="WP_301200409.1">
    <property type="nucleotide sequence ID" value="NZ_JAPDPI010000028.1"/>
</dbReference>
<proteinExistence type="predicted"/>
<reference evidence="1" key="1">
    <citation type="submission" date="2022-10" db="EMBL/GenBank/DDBJ databases">
        <authorList>
            <person name="Yu W.X."/>
        </authorList>
    </citation>
    <scope>NUCLEOTIDE SEQUENCE</scope>
    <source>
        <strain evidence="1">D04</strain>
    </source>
</reference>
<keyword evidence="2" id="KW-1185">Reference proteome</keyword>
<organism evidence="1 2">
    <name type="scientific">Plebeiibacterium marinum</name>
    <dbReference type="NCBI Taxonomy" id="2992111"/>
    <lineage>
        <taxon>Bacteria</taxon>
        <taxon>Pseudomonadati</taxon>
        <taxon>Bacteroidota</taxon>
        <taxon>Bacteroidia</taxon>
        <taxon>Marinilabiliales</taxon>
        <taxon>Marinilabiliaceae</taxon>
        <taxon>Plebeiibacterium</taxon>
    </lineage>
</organism>
<comment type="caution">
    <text evidence="1">The sequence shown here is derived from an EMBL/GenBank/DDBJ whole genome shotgun (WGS) entry which is preliminary data.</text>
</comment>
<protein>
    <submittedName>
        <fullName evidence="1">Uncharacterized protein</fullName>
    </submittedName>
</protein>
<dbReference type="AlphaFoldDB" id="A0AAE3MEY2"/>
<sequence>MKNRTFNVSADLMVEFAGLLGEYELEGAIIGTNEDDEILVKVEYEPEEHSQAIIEMIDYLEDLDDDYSEEDDE</sequence>
<dbReference type="EMBL" id="JAPDPI010000028">
    <property type="protein sequence ID" value="MCW3806718.1"/>
    <property type="molecule type" value="Genomic_DNA"/>
</dbReference>
<dbReference type="Proteomes" id="UP001207408">
    <property type="component" value="Unassembled WGS sequence"/>
</dbReference>
<gene>
    <name evidence="1" type="ORF">OM074_13865</name>
</gene>
<accession>A0AAE3MEY2</accession>